<feature type="compositionally biased region" description="Polar residues" evidence="1">
    <location>
        <begin position="91"/>
        <end position="108"/>
    </location>
</feature>
<proteinExistence type="predicted"/>
<reference evidence="2 3" key="1">
    <citation type="submission" date="2023-05" db="EMBL/GenBank/DDBJ databases">
        <title>B98-5 Cell Line De Novo Hybrid Assembly: An Optical Mapping Approach.</title>
        <authorList>
            <person name="Kananen K."/>
            <person name="Auerbach J.A."/>
            <person name="Kautto E."/>
            <person name="Blachly J.S."/>
        </authorList>
    </citation>
    <scope>NUCLEOTIDE SEQUENCE [LARGE SCALE GENOMIC DNA]</scope>
    <source>
        <strain evidence="2">B95-8</strain>
        <tissue evidence="2">Cell line</tissue>
    </source>
</reference>
<sequence length="108" mass="10684">PHPGTPPPGGPPGGVRASAGASLLLGDTTVESGLTPDTPTPLPGKSILYTPPPGDTPAGSGPHSPPSWGGRVSCAPRFPDGVCLKGPPALPSSTSVRWNSPSETHQPV</sequence>
<comment type="caution">
    <text evidence="2">The sequence shown here is derived from an EMBL/GenBank/DDBJ whole genome shotgun (WGS) entry which is preliminary data.</text>
</comment>
<protein>
    <submittedName>
        <fullName evidence="2">Uncharacterized protein</fullName>
    </submittedName>
</protein>
<feature type="compositionally biased region" description="Low complexity" evidence="1">
    <location>
        <begin position="57"/>
        <end position="70"/>
    </location>
</feature>
<dbReference type="Proteomes" id="UP001266305">
    <property type="component" value="Unassembled WGS sequence"/>
</dbReference>
<feature type="region of interest" description="Disordered" evidence="1">
    <location>
        <begin position="27"/>
        <end position="108"/>
    </location>
</feature>
<gene>
    <name evidence="2" type="ORF">P7K49_012239</name>
</gene>
<dbReference type="EMBL" id="JASSZA010000005">
    <property type="protein sequence ID" value="KAK2112492.1"/>
    <property type="molecule type" value="Genomic_DNA"/>
</dbReference>
<organism evidence="2 3">
    <name type="scientific">Saguinus oedipus</name>
    <name type="common">Cotton-top tamarin</name>
    <name type="synonym">Oedipomidas oedipus</name>
    <dbReference type="NCBI Taxonomy" id="9490"/>
    <lineage>
        <taxon>Eukaryota</taxon>
        <taxon>Metazoa</taxon>
        <taxon>Chordata</taxon>
        <taxon>Craniata</taxon>
        <taxon>Vertebrata</taxon>
        <taxon>Euteleostomi</taxon>
        <taxon>Mammalia</taxon>
        <taxon>Eutheria</taxon>
        <taxon>Euarchontoglires</taxon>
        <taxon>Primates</taxon>
        <taxon>Haplorrhini</taxon>
        <taxon>Platyrrhini</taxon>
        <taxon>Cebidae</taxon>
        <taxon>Callitrichinae</taxon>
        <taxon>Saguinus</taxon>
    </lineage>
</organism>
<evidence type="ECO:0000313" key="2">
    <source>
        <dbReference type="EMBL" id="KAK2112492.1"/>
    </source>
</evidence>
<accession>A0ABQ9VWH3</accession>
<evidence type="ECO:0000313" key="3">
    <source>
        <dbReference type="Proteomes" id="UP001266305"/>
    </source>
</evidence>
<feature type="non-terminal residue" evidence="2">
    <location>
        <position position="1"/>
    </location>
</feature>
<name>A0ABQ9VWH3_SAGOE</name>
<evidence type="ECO:0000256" key="1">
    <source>
        <dbReference type="SAM" id="MobiDB-lite"/>
    </source>
</evidence>
<keyword evidence="3" id="KW-1185">Reference proteome</keyword>